<dbReference type="Pfam" id="PF23878">
    <property type="entry name" value="TPR_ELP1"/>
    <property type="match status" value="1"/>
</dbReference>
<dbReference type="PANTHER" id="PTHR12747:SF0">
    <property type="entry name" value="ELONGATOR COMPLEX PROTEIN 1"/>
    <property type="match status" value="1"/>
</dbReference>
<gene>
    <name evidence="12" type="ORF">g.16226</name>
</gene>
<evidence type="ECO:0000259" key="9">
    <source>
        <dbReference type="Pfam" id="PF23878"/>
    </source>
</evidence>
<dbReference type="GO" id="GO:0002926">
    <property type="term" value="P:tRNA wobble base 5-methoxycarbonylmethyl-2-thiouridinylation"/>
    <property type="evidence" value="ECO:0007669"/>
    <property type="project" value="TreeGrafter"/>
</dbReference>
<comment type="function">
    <text evidence="5">Component of the elongator complex which is required for multiple tRNA modifications, including mcm5U (5-methoxycarbonylmethyl uridine), mcm5s2U (5-methoxycarbonylmethyl-2-thiouridine), and ncm5U (5-carbamoylmethyl uridine). The elongator complex catalyzes formation of carboxymethyluridine in the wobble base at position 34 in tRNAs.</text>
</comment>
<dbReference type="Pfam" id="PF04762">
    <property type="entry name" value="Beta-prop_ELP1_1st"/>
    <property type="match status" value="1"/>
</dbReference>
<dbReference type="GO" id="GO:0033588">
    <property type="term" value="C:elongator holoenzyme complex"/>
    <property type="evidence" value="ECO:0007669"/>
    <property type="project" value="InterPro"/>
</dbReference>
<feature type="domain" description="ELP1 N-terminal second beta-propeller" evidence="8">
    <location>
        <begin position="395"/>
        <end position="653"/>
    </location>
</feature>
<evidence type="ECO:0000256" key="5">
    <source>
        <dbReference type="PIRNR" id="PIRNR017233"/>
    </source>
</evidence>
<dbReference type="PANTHER" id="PTHR12747">
    <property type="entry name" value="ELONGATOR COMPLEX PROTEIN 1"/>
    <property type="match status" value="1"/>
</dbReference>
<dbReference type="InterPro" id="IPR056166">
    <property type="entry name" value="TPR_ELP1"/>
</dbReference>
<keyword evidence="4" id="KW-0819">tRNA processing</keyword>
<dbReference type="UniPathway" id="UPA00988"/>
<dbReference type="AlphaFoldDB" id="A0A1B6LZ87"/>
<feature type="compositionally biased region" description="Low complexity" evidence="6">
    <location>
        <begin position="1095"/>
        <end position="1109"/>
    </location>
</feature>
<dbReference type="PIRSF" id="PIRSF017233">
    <property type="entry name" value="IKAP"/>
    <property type="match status" value="1"/>
</dbReference>
<reference evidence="12" key="1">
    <citation type="submission" date="2015-11" db="EMBL/GenBank/DDBJ databases">
        <title>De novo transcriptome assembly of four potential Pierce s Disease insect vectors from Arizona vineyards.</title>
        <authorList>
            <person name="Tassone E.E."/>
        </authorList>
    </citation>
    <scope>NUCLEOTIDE SEQUENCE</scope>
</reference>
<feature type="domain" description="ELP1 three-helical bundle" evidence="11">
    <location>
        <begin position="1040"/>
        <end position="1186"/>
    </location>
</feature>
<evidence type="ECO:0000259" key="7">
    <source>
        <dbReference type="Pfam" id="PF04762"/>
    </source>
</evidence>
<dbReference type="GO" id="GO:0005829">
    <property type="term" value="C:cytosol"/>
    <property type="evidence" value="ECO:0007669"/>
    <property type="project" value="TreeGrafter"/>
</dbReference>
<evidence type="ECO:0000256" key="6">
    <source>
        <dbReference type="SAM" id="MobiDB-lite"/>
    </source>
</evidence>
<name>A0A1B6LZ87_9HEMI</name>
<dbReference type="InterPro" id="IPR056169">
    <property type="entry name" value="HB_ELP1"/>
</dbReference>
<dbReference type="GO" id="GO:0000049">
    <property type="term" value="F:tRNA binding"/>
    <property type="evidence" value="ECO:0007669"/>
    <property type="project" value="TreeGrafter"/>
</dbReference>
<comment type="pathway">
    <text evidence="1">tRNA modification; 5-methoxycarbonylmethyl-2-thiouridine-tRNA biosynthesis.</text>
</comment>
<evidence type="ECO:0000259" key="10">
    <source>
        <dbReference type="Pfam" id="PF23925"/>
    </source>
</evidence>
<evidence type="ECO:0000256" key="2">
    <source>
        <dbReference type="ARBA" id="ARBA00006086"/>
    </source>
</evidence>
<accession>A0A1B6LZ87</accession>
<feature type="domain" description="ELP1 alpha-solenoid" evidence="10">
    <location>
        <begin position="675"/>
        <end position="862"/>
    </location>
</feature>
<evidence type="ECO:0000259" key="11">
    <source>
        <dbReference type="Pfam" id="PF23936"/>
    </source>
</evidence>
<evidence type="ECO:0000256" key="4">
    <source>
        <dbReference type="ARBA" id="ARBA00022694"/>
    </source>
</evidence>
<evidence type="ECO:0000313" key="12">
    <source>
        <dbReference type="EMBL" id="JAT28975.1"/>
    </source>
</evidence>
<evidence type="ECO:0000256" key="1">
    <source>
        <dbReference type="ARBA" id="ARBA00005043"/>
    </source>
</evidence>
<dbReference type="Pfam" id="PF23925">
    <property type="entry name" value="A-sol_ELP1"/>
    <property type="match status" value="1"/>
</dbReference>
<evidence type="ECO:0000259" key="8">
    <source>
        <dbReference type="Pfam" id="PF23797"/>
    </source>
</evidence>
<dbReference type="InterPro" id="IPR056164">
    <property type="entry name" value="Beta-prop_ELP1_1st"/>
</dbReference>
<protein>
    <recommendedName>
        <fullName evidence="5">Elongator complex protein 1</fullName>
    </recommendedName>
</protein>
<dbReference type="EMBL" id="GEBQ01011002">
    <property type="protein sequence ID" value="JAT28975.1"/>
    <property type="molecule type" value="Transcribed_RNA"/>
</dbReference>
<dbReference type="InterPro" id="IPR056167">
    <property type="entry name" value="A-sol_ELP1"/>
</dbReference>
<comment type="subcellular location">
    <subcellularLocation>
        <location evidence="5">Cytoplasm</location>
    </subcellularLocation>
    <subcellularLocation>
        <location evidence="5">Nucleus</location>
    </subcellularLocation>
</comment>
<feature type="domain" description="ELP1 TPR" evidence="9">
    <location>
        <begin position="869"/>
        <end position="1006"/>
    </location>
</feature>
<organism evidence="12">
    <name type="scientific">Graphocephala atropunctata</name>
    <dbReference type="NCBI Taxonomy" id="36148"/>
    <lineage>
        <taxon>Eukaryota</taxon>
        <taxon>Metazoa</taxon>
        <taxon>Ecdysozoa</taxon>
        <taxon>Arthropoda</taxon>
        <taxon>Hexapoda</taxon>
        <taxon>Insecta</taxon>
        <taxon>Pterygota</taxon>
        <taxon>Neoptera</taxon>
        <taxon>Paraneoptera</taxon>
        <taxon>Hemiptera</taxon>
        <taxon>Auchenorrhyncha</taxon>
        <taxon>Membracoidea</taxon>
        <taxon>Cicadellidae</taxon>
        <taxon>Cicadellinae</taxon>
        <taxon>Cicadellini</taxon>
        <taxon>Graphocephala</taxon>
    </lineage>
</organism>
<feature type="region of interest" description="Disordered" evidence="6">
    <location>
        <begin position="1095"/>
        <end position="1129"/>
    </location>
</feature>
<dbReference type="Pfam" id="PF23797">
    <property type="entry name" value="Beta-prop_ELP1_2nd"/>
    <property type="match status" value="1"/>
</dbReference>
<proteinExistence type="inferred from homology"/>
<comment type="similarity">
    <text evidence="2 5">Belongs to the ELP1/IKA1 family.</text>
</comment>
<dbReference type="InterPro" id="IPR006849">
    <property type="entry name" value="Elp1"/>
</dbReference>
<sequence length="1239" mass="138216">MKNLKLLVNIRHSLSDIENSQLLTVASPDDYSTKIFKRKGYVFVYNEGEVFAITPVEGTCSLLFSIKEQYKKNTKAVDMFYNGVLNSLNIALEIGDILTIPLQDDLSLMGGVECVVKIGPGIQAAALSPDTECTVFLSGNNSLILMGGNFDHINQTELFGSDQGKQNMVNVGWGKKETQFHGSEGKAAAKKKLTDKEMTNGSSTIDLNQKPNISWRGDSTLFAVSYWCDLKNLFRVKIFDNTGSLQCTSEYIPGLEGVLSWRPTGLIAMTQRLPNKHVICFMEKNGLKHGDFTLPPNIKVLELSWNAESTILSMVCVDQLLEQSCVLLWTTGNYHWYLKQRLNLSSAVAALQWDEMVGNLLHILLADGTYLAHQWVWSVDHSAGVASDDLAVVAVIDHCDLKLSAFKKSVIPPPMCAATITLPSPALQVMFPPSVVDSSEDLSPNDLCVYLSDGSLSFVKDVETTPRIHSTVTIDWKCEEMKLAFLPSPACLSHWLWLSRDQLLCVMYQDVSHLCMLQVDEHAATIVWTKPLEEAVLTISHKTGTSSALIQLSSGALLVFQDILSPAITLPEPCVSVRCVGEHIISRAYNNRLYVDEDLTADNVTSFFCLHNFLVMTLSSHELYVTSAEWGFKVQNDGGVCIGRRLERGATVVVAVNHSVVLQLPRGNLETIEPRALTLVTASRLLNTGEFKAVAQLLRRQRINLNLCVDHNPSAFLLSVHRFVAQVRDPQWLSVFLSELTDEDITRTMYAEHYKHVVGRGPPLPDKVARVCTALREAMTQSNEDREFYLQPILSTYVRAGQVGEAISLADSDQALSYLALLIDTDRLYDEALGVYNLEKALKIAGKSHKDPKEYVTYLNELREMDPAYMRFTIDKRLRKPQSALRNLSQCRDRTEECLEYVKSTELYTLALELFKDRPNEYRQICLLYGSHLQDKHLYEEAGLMLRRGGDVDKAIATLTRAGCWRQCLTLAVEHKYSEAAMAELHSALLSVLLGQQQLLDAAELHSLLGHHQEAVVCLVDARSWSRAIFLCHYHRQLQLVDSTVKPALLDSQSRSLSDLRAKMADMDKHSARLLVVRQRKANLDNNFDTLSDFQSDTSSLSSFSSNSSAGTRSTKNTRKAQRKLWSLKEGNPREEQALLYTITELIQNTERLTNEVHTTCLALAELGMDTEAGALHAAMTAALERSQQTKYSVWPASASAAKKTGSDADAIDPTFTDMQLSFPPTNCVSSSWRLNIYS</sequence>
<keyword evidence="3 5" id="KW-0963">Cytoplasm</keyword>
<feature type="domain" description="ELP1 first N-terminal beta-propeller" evidence="7">
    <location>
        <begin position="1"/>
        <end position="355"/>
    </location>
</feature>
<dbReference type="Pfam" id="PF23936">
    <property type="entry name" value="HB_ELP1"/>
    <property type="match status" value="1"/>
</dbReference>
<dbReference type="InterPro" id="IPR056165">
    <property type="entry name" value="Beta-prop_ELP1_2nd"/>
</dbReference>
<dbReference type="GO" id="GO:0005634">
    <property type="term" value="C:nucleus"/>
    <property type="evidence" value="ECO:0007669"/>
    <property type="project" value="UniProtKB-SubCell"/>
</dbReference>
<keyword evidence="5" id="KW-0539">Nucleus</keyword>
<evidence type="ECO:0000256" key="3">
    <source>
        <dbReference type="ARBA" id="ARBA00022490"/>
    </source>
</evidence>